<dbReference type="AlphaFoldDB" id="A0AAV9Y3E1"/>
<reference evidence="4 5" key="1">
    <citation type="submission" date="2023-10" db="EMBL/GenBank/DDBJ databases">
        <title>Comparative genomics analysis reveals potential genetic determinants of host preference in Cryptosporidium xiaoi.</title>
        <authorList>
            <person name="Xiao L."/>
            <person name="Li J."/>
        </authorList>
    </citation>
    <scope>NUCLEOTIDE SEQUENCE [LARGE SCALE GENOMIC DNA]</scope>
    <source>
        <strain evidence="4 5">52996</strain>
    </source>
</reference>
<dbReference type="PANTHER" id="PTHR48036">
    <property type="entry name" value="SPLICING FACTOR (PAD-1), PUTATIVE (AFU_ORTHOLOGUE AFUA_1G15810)-RELATED"/>
    <property type="match status" value="1"/>
</dbReference>
<dbReference type="CDD" id="cd00590">
    <property type="entry name" value="RRM_SF"/>
    <property type="match status" value="1"/>
</dbReference>
<dbReference type="GO" id="GO:0006397">
    <property type="term" value="P:mRNA processing"/>
    <property type="evidence" value="ECO:0007669"/>
    <property type="project" value="InterPro"/>
</dbReference>
<feature type="region of interest" description="Disordered" evidence="2">
    <location>
        <begin position="1"/>
        <end position="25"/>
    </location>
</feature>
<feature type="compositionally biased region" description="Low complexity" evidence="2">
    <location>
        <begin position="393"/>
        <end position="405"/>
    </location>
</feature>
<feature type="domain" description="RRM" evidence="3">
    <location>
        <begin position="245"/>
        <end position="326"/>
    </location>
</feature>
<dbReference type="Proteomes" id="UP001311799">
    <property type="component" value="Unassembled WGS sequence"/>
</dbReference>
<dbReference type="SUPFAM" id="SSF54928">
    <property type="entry name" value="RNA-binding domain, RBD"/>
    <property type="match status" value="3"/>
</dbReference>
<keyword evidence="1" id="KW-0694">RNA-binding</keyword>
<comment type="caution">
    <text evidence="4">The sequence shown here is derived from an EMBL/GenBank/DDBJ whole genome shotgun (WGS) entry which is preliminary data.</text>
</comment>
<feature type="domain" description="RRM" evidence="3">
    <location>
        <begin position="437"/>
        <end position="538"/>
    </location>
</feature>
<dbReference type="InterPro" id="IPR012677">
    <property type="entry name" value="Nucleotide-bd_a/b_plait_sf"/>
</dbReference>
<gene>
    <name evidence="4" type="ORF">RS030_203213</name>
</gene>
<dbReference type="InterPro" id="IPR000504">
    <property type="entry name" value="RRM_dom"/>
</dbReference>
<dbReference type="SMART" id="SM00360">
    <property type="entry name" value="RRM"/>
    <property type="match status" value="3"/>
</dbReference>
<organism evidence="4 5">
    <name type="scientific">Cryptosporidium xiaoi</name>
    <dbReference type="NCBI Taxonomy" id="659607"/>
    <lineage>
        <taxon>Eukaryota</taxon>
        <taxon>Sar</taxon>
        <taxon>Alveolata</taxon>
        <taxon>Apicomplexa</taxon>
        <taxon>Conoidasida</taxon>
        <taxon>Coccidia</taxon>
        <taxon>Eucoccidiorida</taxon>
        <taxon>Eimeriorina</taxon>
        <taxon>Cryptosporidiidae</taxon>
        <taxon>Cryptosporidium</taxon>
    </lineage>
</organism>
<name>A0AAV9Y3E1_9CRYT</name>
<evidence type="ECO:0000259" key="3">
    <source>
        <dbReference type="PROSITE" id="PS50102"/>
    </source>
</evidence>
<sequence length="545" mass="63591">MNKNKYLDENNHKYRNYSRNGKAHDNRVNLYHNEKNDTSSISECHYGSRYSGNRMNGYNVMHSNINNDKYRINREDRNNYFKRRSSSRSRSRTRSRSGSLTKSSERHNHHYKRKLMECNNSFNIHKNNNIIDKVRKDLEYSNRDDLTVLVLNLHLNAREYDVYDFFTSYAGSVRDIRIIRDNRSGRSKGVCYVEFYNIESVLKALKLSGQKIMNSPITIQASQAEKNRAAKLAKIEEIKAETTPLILKVNGLVDVLSKINEDELKSLFSTFGKVVKVEIRKDLDSDEHLGYAFVEFEKAIEGHDAIKALDNFEIAGKKISVEISSENCDIKLSKNTIKNHIDYSNLVEVKKTKDVVKIHDLNNKSTIKNKDLMRKEYNETKNIECEVRDLTSVNNKNDNNSNNHSESSRLDSSFEPEINENIQEDKYSTGNDNKPTRYLLMSNLFTRETLKESISENEAEYGEKFTEEQILEEILKDVEEECSKFGKIIRCFMKKDLNEIDGNVWLQYENTSESENVKKIFDGRYFGGRQITVRYINDNEFPLLD</sequence>
<dbReference type="PROSITE" id="PS50102">
    <property type="entry name" value="RRM"/>
    <property type="match status" value="3"/>
</dbReference>
<protein>
    <submittedName>
        <fullName evidence="4">Splicing factor</fullName>
    </submittedName>
</protein>
<evidence type="ECO:0000256" key="2">
    <source>
        <dbReference type="SAM" id="MobiDB-lite"/>
    </source>
</evidence>
<dbReference type="InterPro" id="IPR006509">
    <property type="entry name" value="RBM39_SF"/>
</dbReference>
<feature type="region of interest" description="Disordered" evidence="2">
    <location>
        <begin position="393"/>
        <end position="414"/>
    </location>
</feature>
<dbReference type="Gene3D" id="3.30.70.330">
    <property type="match status" value="3"/>
</dbReference>
<dbReference type="Pfam" id="PF00076">
    <property type="entry name" value="RRM_1"/>
    <property type="match status" value="2"/>
</dbReference>
<evidence type="ECO:0000313" key="5">
    <source>
        <dbReference type="Proteomes" id="UP001311799"/>
    </source>
</evidence>
<feature type="compositionally biased region" description="Basic and acidic residues" evidence="2">
    <location>
        <begin position="1"/>
        <end position="12"/>
    </location>
</feature>
<dbReference type="InterPro" id="IPR035979">
    <property type="entry name" value="RBD_domain_sf"/>
</dbReference>
<feature type="compositionally biased region" description="Basic residues" evidence="2">
    <location>
        <begin position="80"/>
        <end position="95"/>
    </location>
</feature>
<evidence type="ECO:0000313" key="4">
    <source>
        <dbReference type="EMBL" id="KAK6589456.1"/>
    </source>
</evidence>
<accession>A0AAV9Y3E1</accession>
<feature type="region of interest" description="Disordered" evidence="2">
    <location>
        <begin position="74"/>
        <end position="109"/>
    </location>
</feature>
<keyword evidence="5" id="KW-1185">Reference proteome</keyword>
<evidence type="ECO:0000256" key="1">
    <source>
        <dbReference type="PROSITE-ProRule" id="PRU00176"/>
    </source>
</evidence>
<proteinExistence type="predicted"/>
<dbReference type="CDD" id="cd12283">
    <property type="entry name" value="RRM1_RBM39_like"/>
    <property type="match status" value="1"/>
</dbReference>
<dbReference type="GO" id="GO:0005634">
    <property type="term" value="C:nucleus"/>
    <property type="evidence" value="ECO:0007669"/>
    <property type="project" value="InterPro"/>
</dbReference>
<feature type="domain" description="RRM" evidence="3">
    <location>
        <begin position="146"/>
        <end position="224"/>
    </location>
</feature>
<dbReference type="EMBL" id="JAWDEY010000012">
    <property type="protein sequence ID" value="KAK6589456.1"/>
    <property type="molecule type" value="Genomic_DNA"/>
</dbReference>
<dbReference type="GO" id="GO:0003723">
    <property type="term" value="F:RNA binding"/>
    <property type="evidence" value="ECO:0007669"/>
    <property type="project" value="UniProtKB-UniRule"/>
</dbReference>
<dbReference type="NCBIfam" id="TIGR01622">
    <property type="entry name" value="SF-CC1"/>
    <property type="match status" value="1"/>
</dbReference>